<reference evidence="2" key="1">
    <citation type="submission" date="2016-11" db="UniProtKB">
        <authorList>
            <consortium name="WormBaseParasite"/>
        </authorList>
    </citation>
    <scope>IDENTIFICATION</scope>
</reference>
<protein>
    <submittedName>
        <fullName evidence="2">HEPN domain-containing protein</fullName>
    </submittedName>
</protein>
<evidence type="ECO:0000313" key="1">
    <source>
        <dbReference type="Proteomes" id="UP000095287"/>
    </source>
</evidence>
<keyword evidence="1" id="KW-1185">Reference proteome</keyword>
<accession>A0A1I7ZWM0</accession>
<dbReference type="AlphaFoldDB" id="A0A1I7ZWM0"/>
<dbReference type="WBParaSite" id="L893_g30514.t1">
    <property type="protein sequence ID" value="L893_g30514.t1"/>
    <property type="gene ID" value="L893_g30514"/>
</dbReference>
<sequence length="852" mass="98769">MIHNVSPEELRQFTGTSSINELASRMLSDTDFSKDLLTLAISGGCIIEEPVQITNFNYSTLQHSVVDSNRNMLQPILLDSGQWKVIQVHSTSLKYNLPNTDVLTDLLSNDKLCTILLLAAIFQKCRIVKPEKCNSFSVPMEGNSNSIVCNDVLQPISDNGNEWILAKYSTYRYVRVYYTTTDYAQSDFEKLQEIGNIVKQKSNLPVHVRCTLLSPTELQDIRHSCERVDCVDLDQYQWPGTHKDDTLQEIKAESNFSAEAKYCAYRYIRLYNVNVEIGKTEFEKLKDLRAFYKKVEISAEPWKMPVYAHCERPTKPTEIGKYAVTQTMLSLHKDIDNNDVIFKELEEAQNSKWQHAITVFKQGKQFFSKVVFDLCSLLLHDYVSKEDQNAASFIEVVVFVRERIRQHYHFPDYDATGIISATTEELTAIEMDKTMEELLTTEMMERIKQTFCTDMEDYKKLRNNATQEAAINVTEWKTSVCFAAHFEKHVPFQRITKSYFGISLKGYFITRSTFKEGEAIGRYKLATEENLIKTLFDPTQQDHHHRCKKCFLKLQRFMHNADLTRLLFGKILQFHRDNDNTKLFVTYFKLNGQTCFLKMIYELMRKIDKERKKCCHKEIYEFEAIHEKSKEALDRIASTPLFVGKLFSAVPYIHYGPFVVLLSQARTFTEEEIASALGAGEWTVLNYMTSTFARSPVRIEQRINFLGCFYDPNEMQFTAGPHLCDGITKQEDDSGASFDEMLIYPFKSLSVTKHIIQMHEKIWKSHFLSQTDYEPTKLHKLRVSKVATFYNDVAATIQSDSATDDLSQKLRAAFNLKHKRAGNTRFMKLSQFEKCELLTCEMRAIREQQQKN</sequence>
<dbReference type="Proteomes" id="UP000095287">
    <property type="component" value="Unplaced"/>
</dbReference>
<organism evidence="1 2">
    <name type="scientific">Steinernema glaseri</name>
    <dbReference type="NCBI Taxonomy" id="37863"/>
    <lineage>
        <taxon>Eukaryota</taxon>
        <taxon>Metazoa</taxon>
        <taxon>Ecdysozoa</taxon>
        <taxon>Nematoda</taxon>
        <taxon>Chromadorea</taxon>
        <taxon>Rhabditida</taxon>
        <taxon>Tylenchina</taxon>
        <taxon>Panagrolaimomorpha</taxon>
        <taxon>Strongyloidoidea</taxon>
        <taxon>Steinernematidae</taxon>
        <taxon>Steinernema</taxon>
    </lineage>
</organism>
<name>A0A1I7ZWM0_9BILA</name>
<proteinExistence type="predicted"/>
<evidence type="ECO:0000313" key="2">
    <source>
        <dbReference type="WBParaSite" id="L893_g30514.t1"/>
    </source>
</evidence>